<dbReference type="EMBL" id="NIBU01000001">
    <property type="protein sequence ID" value="PHM38778.1"/>
    <property type="molecule type" value="Genomic_DNA"/>
</dbReference>
<reference evidence="7" key="1">
    <citation type="submission" date="2016-12" db="EMBL/GenBank/DDBJ databases">
        <authorList>
            <person name="Song W.-J."/>
            <person name="Kurnit D.M."/>
        </authorList>
    </citation>
    <scope>NUCLEOTIDE SEQUENCE [LARGE SCALE GENOMIC DNA]</scope>
    <source>
        <strain evidence="7">HGB1681</strain>
    </source>
</reference>
<evidence type="ECO:0000256" key="3">
    <source>
        <dbReference type="SAM" id="MobiDB-lite"/>
    </source>
</evidence>
<feature type="compositionally biased region" description="Basic and acidic residues" evidence="3">
    <location>
        <begin position="859"/>
        <end position="876"/>
    </location>
</feature>
<name>A0A1N6MYC4_9GAMM</name>
<gene>
    <name evidence="6" type="ORF">Xinn_00063</name>
    <name evidence="7" type="ORF">XIS1_460099</name>
</gene>
<keyword evidence="7" id="KW-0378">Hydrolase</keyword>
<dbReference type="InterPro" id="IPR001254">
    <property type="entry name" value="Trypsin_dom"/>
</dbReference>
<feature type="chain" id="PRO_5012230079" evidence="4">
    <location>
        <begin position="22"/>
        <end position="1657"/>
    </location>
</feature>
<evidence type="ECO:0000256" key="4">
    <source>
        <dbReference type="SAM" id="SignalP"/>
    </source>
</evidence>
<dbReference type="InterPro" id="IPR009003">
    <property type="entry name" value="Peptidase_S1_PA"/>
</dbReference>
<dbReference type="PROSITE" id="PS00134">
    <property type="entry name" value="TRYPSIN_HIS"/>
    <property type="match status" value="1"/>
</dbReference>
<dbReference type="PANTHER" id="PTHR24276:SF98">
    <property type="entry name" value="FI18310P1-RELATED"/>
    <property type="match status" value="1"/>
</dbReference>
<dbReference type="PRINTS" id="PR00722">
    <property type="entry name" value="CHYMOTRYPSIN"/>
</dbReference>
<dbReference type="PROSITE" id="PS50240">
    <property type="entry name" value="TRYPSIN_DOM"/>
    <property type="match status" value="1"/>
</dbReference>
<keyword evidence="4" id="KW-0732">Signal</keyword>
<feature type="region of interest" description="Disordered" evidence="3">
    <location>
        <begin position="859"/>
        <end position="892"/>
    </location>
</feature>
<keyword evidence="9" id="KW-1185">Reference proteome</keyword>
<protein>
    <submittedName>
        <fullName evidence="6 7">Trypsin</fullName>
        <ecNumber evidence="7">3.4.21.4</ecNumber>
    </submittedName>
</protein>
<evidence type="ECO:0000313" key="6">
    <source>
        <dbReference type="EMBL" id="PHM38778.1"/>
    </source>
</evidence>
<evidence type="ECO:0000313" key="7">
    <source>
        <dbReference type="EMBL" id="SIP73784.1"/>
    </source>
</evidence>
<feature type="domain" description="Peptidase S1" evidence="5">
    <location>
        <begin position="33"/>
        <end position="296"/>
    </location>
</feature>
<evidence type="ECO:0000256" key="2">
    <source>
        <dbReference type="ARBA" id="ARBA00023157"/>
    </source>
</evidence>
<dbReference type="GO" id="GO:0004252">
    <property type="term" value="F:serine-type endopeptidase activity"/>
    <property type="evidence" value="ECO:0007669"/>
    <property type="project" value="UniProtKB-EC"/>
</dbReference>
<keyword evidence="2" id="KW-1015">Disulfide bond</keyword>
<reference evidence="8" key="2">
    <citation type="submission" date="2016-12" db="EMBL/GenBank/DDBJ databases">
        <authorList>
            <person name="Gaudriault S."/>
        </authorList>
    </citation>
    <scope>NUCLEOTIDE SEQUENCE [LARGE SCALE GENOMIC DNA]</scope>
    <source>
        <strain evidence="8">HGB1681 (deposited as PTA-6826 in the American Type Culture Collection)</strain>
    </source>
</reference>
<evidence type="ECO:0000259" key="5">
    <source>
        <dbReference type="PROSITE" id="PS50240"/>
    </source>
</evidence>
<dbReference type="Proteomes" id="UP000196435">
    <property type="component" value="Unassembled WGS sequence"/>
</dbReference>
<dbReference type="GO" id="GO:0006508">
    <property type="term" value="P:proteolysis"/>
    <property type="evidence" value="ECO:0007669"/>
    <property type="project" value="InterPro"/>
</dbReference>
<evidence type="ECO:0000313" key="8">
    <source>
        <dbReference type="Proteomes" id="UP000196435"/>
    </source>
</evidence>
<comment type="similarity">
    <text evidence="1">Belongs to the peptidase S1 family.</text>
</comment>
<dbReference type="EC" id="3.4.21.4" evidence="7"/>
<feature type="signal peptide" evidence="4">
    <location>
        <begin position="1"/>
        <end position="21"/>
    </location>
</feature>
<evidence type="ECO:0000256" key="1">
    <source>
        <dbReference type="ARBA" id="ARBA00007664"/>
    </source>
</evidence>
<dbReference type="SUPFAM" id="SSF50494">
    <property type="entry name" value="Trypsin-like serine proteases"/>
    <property type="match status" value="1"/>
</dbReference>
<dbReference type="InterPro" id="IPR018114">
    <property type="entry name" value="TRYPSIN_HIS"/>
</dbReference>
<accession>A0A1N6MYC4</accession>
<dbReference type="SMART" id="SM00020">
    <property type="entry name" value="Tryp_SPc"/>
    <property type="match status" value="1"/>
</dbReference>
<proteinExistence type="inferred from homology"/>
<dbReference type="InterPro" id="IPR043504">
    <property type="entry name" value="Peptidase_S1_PA_chymotrypsin"/>
</dbReference>
<dbReference type="Pfam" id="PF00089">
    <property type="entry name" value="Trypsin"/>
    <property type="match status" value="1"/>
</dbReference>
<dbReference type="PANTHER" id="PTHR24276">
    <property type="entry name" value="POLYSERASE-RELATED"/>
    <property type="match status" value="1"/>
</dbReference>
<evidence type="ECO:0000313" key="9">
    <source>
        <dbReference type="Proteomes" id="UP000224871"/>
    </source>
</evidence>
<dbReference type="InterPro" id="IPR001314">
    <property type="entry name" value="Peptidase_S1A"/>
</dbReference>
<dbReference type="InterPro" id="IPR013783">
    <property type="entry name" value="Ig-like_fold"/>
</dbReference>
<dbReference type="RefSeq" id="WP_086953255.1">
    <property type="nucleotide sequence ID" value="NZ_CAWNQC010000001.1"/>
</dbReference>
<dbReference type="Proteomes" id="UP000224871">
    <property type="component" value="Unassembled WGS sequence"/>
</dbReference>
<dbReference type="InterPro" id="IPR050430">
    <property type="entry name" value="Peptidase_S1"/>
</dbReference>
<dbReference type="OrthoDB" id="9813836at2"/>
<reference evidence="6 9" key="3">
    <citation type="journal article" date="2017" name="Nat. Microbiol.">
        <title>Natural product diversity associated with the nematode symbionts Photorhabdus and Xenorhabdus.</title>
        <authorList>
            <person name="Tobias N.J."/>
            <person name="Wolff H."/>
            <person name="Djahanschiri B."/>
            <person name="Grundmann F."/>
            <person name="Kronenwerth M."/>
            <person name="Shi Y.M."/>
            <person name="Simonyi S."/>
            <person name="Grun P."/>
            <person name="Shapiro-Ilan D."/>
            <person name="Pidot S.J."/>
            <person name="Stinear T.P."/>
            <person name="Ebersberger I."/>
            <person name="Bode H.B."/>
        </authorList>
    </citation>
    <scope>NUCLEOTIDE SEQUENCE [LARGE SCALE GENOMIC DNA]</scope>
    <source>
        <strain evidence="6 9">DSM 16336</strain>
    </source>
</reference>
<dbReference type="EMBL" id="FTLG01000188">
    <property type="protein sequence ID" value="SIP73784.1"/>
    <property type="molecule type" value="Genomic_DNA"/>
</dbReference>
<sequence length="1657" mass="184061">MIVIRCVFILLFLFHFSNSFAESEMKLPPLKTIAGGEDSCKDINSNKCKSWVVSIYSVDKENKGNSICTGSLISPSYVLTAAHCKDDTAKNYYVVSAYNKNKKVTASANNFIKMDIPSLYETTDSHDLAILKLDNPLELDGKYGRIRRFFNYDEAYQRLDSDYYQASAYGYGYRGINKKTGKRQDDSDNTQYRADVIIVSPAHDYFDNNGLVATANKKEGLKPGVIQNGDSGGPIIWNDTIIGVASFGFDMASVNQEDAYNQDYPFFAISDTTGKHNKRDFIEPFSPGKWFSETMKQIWIDNPDWNSHLKKRGDDILIEGWGRPSSVIEIIYSINDAPQKKFKCKDTVDNKGNWKCKIPNNEFFTEGVNKEEEQNVIIIARESPDSLSKNVAWREDSVQAKISSISKEFGIVYPADKSTVSTKNFIIRGYADPDSEIELTLQSNTSDDKYGQKELCKMPGSNNRIKTTNYGFWSCEVKEDIKVTESPSDETKWNYKITAKQHTDKLNIYDQVNILFQPKENKKPVIKVDGVNSYTKMLPFSLVLDDSASFFCFFNQAYLDCGNDPSGKKYILNKKITKSNEVLSSFKLFVTQKIDHVDPFDPVLWSKSSLIGGYLAPTFKDKYDINNPREINSSNQPNILAKGEGGDDNEYTLPNKDFILKSEYSIYKKDEGKETFSKIKLAGGEVYFSRLVLNHEKNRPPTWEIERPYYELKDGLYYIEVADEYYPLGLEKFKRYWGNTSFERSYFRIITPEVKIETPSTGETSTVGTASYLSGSSNIPGDEVDVKRRKIDPSLSKPEENNQKLAQETSICTGAVVSDNGNWECGNPIIFPEGTYEITAELMKEGKVVAKDTTKLTIKGENDDPEKEKFDVKNPKDNSTVDPDNPIRLSGSLSGSGGGSGFGGFLSNIFGSIFGGISSLFNSPFSTGLGSFWDLIIHPSAISGGDTYTIKLQETHNKAHVGEPITWHFTVPMRITSPAKGAQYKLHDGISIEGQGSPKQLIIVTGAKEFLPPKKMTLPRSKKGIICSATVDSKGKWACPNQPVLSATSEGTFYIYAAQYKETTSTAFGGDYERTSQVTRKYVVAKTKIDITHPVHGAKITTLPFSIEGTGEEGAEVHINAFGNTKDCRTTIDKSGKWSCGPYQPEEGKYTVSAEQFIDGTQNSHSSVSFEVQTKTTRSVAITQPHNGGLYQYLENILPKGTGMPGTTVCLDSKELSQICQNGMTVDDQGNWEGINGLDTSTKGEQTLVATAFLNKVKQSTAKVAFYIGDDALTIKCPKEGEVIKTPSYTLSGSIPENAKTVTVKAFGGHDECSAKLNKQNYTWTCGPYSSVSGDYNVTAMDDAGTHVNRGFKVRYGDNLQMRVLEPTEGEQIKTPTYTIAGKGQVGAHITIHLSGALLCSTYVDENQHWACPTMKSIPGSYKLLAQQWIGDVASGKPVIRNFDVIYMQDITINPTAEPDCAVANKTVSIPITGIATTGADISLEATLEGKKPQKCGPVRVSMTDGTWSCTLENAQPGIYTVKAKQTITVNGHPYYNKKTDDVNAAVLSITNPHEGIYRKYNHPIDVSIEGTAQPNMEMSYHILHSENVFCRGFNLSKEMMTSEYAAKNSITADGNGQWNFNEEITQLGEYTLTIYAQYCGQPTSAQRRFCYRPYLR</sequence>
<dbReference type="Gene3D" id="2.40.10.10">
    <property type="entry name" value="Trypsin-like serine proteases"/>
    <property type="match status" value="2"/>
</dbReference>
<dbReference type="Gene3D" id="2.60.40.10">
    <property type="entry name" value="Immunoglobulins"/>
    <property type="match status" value="1"/>
</dbReference>
<organism evidence="7 8">
    <name type="scientific">Xenorhabdus innexi</name>
    <dbReference type="NCBI Taxonomy" id="290109"/>
    <lineage>
        <taxon>Bacteria</taxon>
        <taxon>Pseudomonadati</taxon>
        <taxon>Pseudomonadota</taxon>
        <taxon>Gammaproteobacteria</taxon>
        <taxon>Enterobacterales</taxon>
        <taxon>Morganellaceae</taxon>
        <taxon>Xenorhabdus</taxon>
    </lineage>
</organism>